<organism evidence="1 2">
    <name type="scientific">Pleurotus cornucopiae</name>
    <name type="common">Cornucopia mushroom</name>
    <dbReference type="NCBI Taxonomy" id="5321"/>
    <lineage>
        <taxon>Eukaryota</taxon>
        <taxon>Fungi</taxon>
        <taxon>Dikarya</taxon>
        <taxon>Basidiomycota</taxon>
        <taxon>Agaricomycotina</taxon>
        <taxon>Agaricomycetes</taxon>
        <taxon>Agaricomycetidae</taxon>
        <taxon>Agaricales</taxon>
        <taxon>Pleurotineae</taxon>
        <taxon>Pleurotaceae</taxon>
        <taxon>Pleurotus</taxon>
    </lineage>
</organism>
<dbReference type="EMBL" id="WQMT02000009">
    <property type="protein sequence ID" value="KAG9219056.1"/>
    <property type="molecule type" value="Genomic_DNA"/>
</dbReference>
<accession>A0ACB7IME6</accession>
<keyword evidence="2" id="KW-1185">Reference proteome</keyword>
<comment type="caution">
    <text evidence="1">The sequence shown here is derived from an EMBL/GenBank/DDBJ whole genome shotgun (WGS) entry which is preliminary data.</text>
</comment>
<evidence type="ECO:0000313" key="2">
    <source>
        <dbReference type="Proteomes" id="UP000824881"/>
    </source>
</evidence>
<dbReference type="Proteomes" id="UP000824881">
    <property type="component" value="Unassembled WGS sequence"/>
</dbReference>
<protein>
    <submittedName>
        <fullName evidence="1">Uncharacterized protein</fullName>
    </submittedName>
</protein>
<proteinExistence type="predicted"/>
<gene>
    <name evidence="1" type="ORF">CCMSSC00406_0001466</name>
</gene>
<sequence length="943" mass="101804">MGVEDASSTTSPPAPRPKQHRSNTISSASTSTTTTTAATSSTATSNTAASGGASAGTVRTRNASPSGDTQQDGRPPTKRARKAINCEPCRNSKLKCDRNRPCSSCVLRGTTAMCYQDGSGHDGSNVRGDDHHYARIDPAQEIARLRHSITLLEAHIFPSHRNSHARRQTDYSTNPSSNAYPNTSNGGGPGSSGHVKKEAVDIDVSGKDGSTEPGTLGQTGGLYTGPTSARIYLKGENRASDDGSRQPSVEDTLAASTNSLPPDHDSDLFSQLPPIDILDSLISYYFEYCSWIYRSINADSFHTNWTKYKSGGMADRLTLATASAIVALAVHYLPAGHGLLRACSAVDNGQGSVGLGVGETGEVEVEVVGLHYYQLSGTILHRRLSTSPRSYTLELVELHLLRANYQTLHKSDAEEIWSILGELITISKAMGLHRDPGKWRMHRDLAERRRWAWWHIVLLERWQCFMFGRPLFIASHHFDTQMPSYCNPELDKTGRLYLPNVALFRLADILGDIMDDAVSVKPVPYESVLANDRALTQWMENIPPELDLDDYRTARNLASSDPSLRRLGVQSVVIRSSYYHIRFTLHRPYTIASSNVSSTGKTSTPLHSSIDASKTAKSLEIAVGAADKLITVVDQSRPDFLANSSLAVPGHMNWMPSHCFSAAMFFSFQLIANPDQPGAGLFRACIKKAMSMLESSKGMPVANKALDMLTALAPLHEPEFPLLPKEVREEKQSRVLGIVRKLAFPYYDSGSKTRGGGSASESPNGRVLSSPAQSNSMSPPLVMMPGLPHAYENGGMGVSSVRSTSAGGGQNHLAPIYTTQSMNGIASDQMYSATQTHSPHASQMSPVNGHGHGHHSQGYANGHVSGPAYTNGSGHHHSQSHAQHHGQNGQIYTEGGRYAQYVTPVDDPASWGASVGFGQGEWAQFLDGLGPGAGVGMRHLPVT</sequence>
<evidence type="ECO:0000313" key="1">
    <source>
        <dbReference type="EMBL" id="KAG9219056.1"/>
    </source>
</evidence>
<reference evidence="1 2" key="1">
    <citation type="journal article" date="2021" name="Appl. Environ. Microbiol.">
        <title>Genetic linkage and physical mapping for an oyster mushroom Pleurotus cornucopiae and QTL analysis for the trait cap color.</title>
        <authorList>
            <person name="Zhang Y."/>
            <person name="Gao W."/>
            <person name="Sonnenberg A."/>
            <person name="Chen Q."/>
            <person name="Zhang J."/>
            <person name="Huang C."/>
        </authorList>
    </citation>
    <scope>NUCLEOTIDE SEQUENCE [LARGE SCALE GENOMIC DNA]</scope>
    <source>
        <strain evidence="1">CCMSSC00406</strain>
    </source>
</reference>
<name>A0ACB7IME6_PLECO</name>